<dbReference type="GeneID" id="116410363"/>
<gene>
    <name evidence="3 4" type="primary">LOC116410363</name>
</gene>
<reference evidence="3" key="1">
    <citation type="submission" date="2025-08" db="UniProtKB">
        <authorList>
            <consortium name="RefSeq"/>
        </authorList>
    </citation>
    <scope>IDENTIFICATION</scope>
    <source>
        <strain evidence="3">Nigerian</strain>
        <tissue evidence="3">Liver and blood</tissue>
    </source>
</reference>
<keyword evidence="1" id="KW-1133">Transmembrane helix</keyword>
<feature type="transmembrane region" description="Helical" evidence="1">
    <location>
        <begin position="98"/>
        <end position="116"/>
    </location>
</feature>
<dbReference type="AlphaFoldDB" id="A0A8J1JFA6"/>
<dbReference type="RefSeq" id="XP_031756554.1">
    <property type="nucleotide sequence ID" value="XM_031900694.1"/>
</dbReference>
<protein>
    <submittedName>
        <fullName evidence="3">Uncharacterized protein LOC116410363</fullName>
    </submittedName>
</protein>
<evidence type="ECO:0000313" key="4">
    <source>
        <dbReference type="Xenbase" id="XB-GENE-29096043"/>
    </source>
</evidence>
<dbReference type="KEGG" id="xtr:116410363"/>
<dbReference type="PANTHER" id="PTHR33444">
    <property type="entry name" value="SI:DKEY-19B23.12-RELATED"/>
    <property type="match status" value="1"/>
</dbReference>
<dbReference type="Xenbase" id="XB-GENE-29096043">
    <property type="gene designation" value="LOC116410363"/>
</dbReference>
<organism evidence="2 3">
    <name type="scientific">Xenopus tropicalis</name>
    <name type="common">Western clawed frog</name>
    <name type="synonym">Silurana tropicalis</name>
    <dbReference type="NCBI Taxonomy" id="8364"/>
    <lineage>
        <taxon>Eukaryota</taxon>
        <taxon>Metazoa</taxon>
        <taxon>Chordata</taxon>
        <taxon>Craniata</taxon>
        <taxon>Vertebrata</taxon>
        <taxon>Euteleostomi</taxon>
        <taxon>Amphibia</taxon>
        <taxon>Batrachia</taxon>
        <taxon>Anura</taxon>
        <taxon>Pipoidea</taxon>
        <taxon>Pipidae</taxon>
        <taxon>Xenopodinae</taxon>
        <taxon>Xenopus</taxon>
        <taxon>Silurana</taxon>
    </lineage>
</organism>
<dbReference type="InterPro" id="IPR040350">
    <property type="entry name" value="TMEM272"/>
</dbReference>
<sequence>MLSIIYFSLRSVELQDLHLKRWGGPLKEFTRTIQRNLIVVVEMAGDMTIKINEGVERCSNICSILVQVIVGLIITAFAIAMIVVGAMHLNECPAERFVPIYLIVTGAFLLSYWLFFPLEFFFPTIRKVLSGLVGLFLFAWLIAGSVWVFRIYNNNPRLCQVNMYLFAFSVIIIQWILLGLGIIFSLITCFCSKIMCCCNRKV</sequence>
<feature type="transmembrane region" description="Helical" evidence="1">
    <location>
        <begin position="164"/>
        <end position="187"/>
    </location>
</feature>
<proteinExistence type="predicted"/>
<feature type="transmembrane region" description="Helical" evidence="1">
    <location>
        <begin position="64"/>
        <end position="86"/>
    </location>
</feature>
<feature type="transmembrane region" description="Helical" evidence="1">
    <location>
        <begin position="128"/>
        <end position="152"/>
    </location>
</feature>
<dbReference type="OrthoDB" id="6157510at2759"/>
<dbReference type="AGR" id="Xenbase:XB-GENE-29096043"/>
<dbReference type="Proteomes" id="UP000008143">
    <property type="component" value="Chromosome 4"/>
</dbReference>
<keyword evidence="1" id="KW-0472">Membrane</keyword>
<evidence type="ECO:0000313" key="3">
    <source>
        <dbReference type="RefSeq" id="XP_031756554.1"/>
    </source>
</evidence>
<keyword evidence="1" id="KW-0812">Transmembrane</keyword>
<evidence type="ECO:0000313" key="2">
    <source>
        <dbReference type="Proteomes" id="UP000008143"/>
    </source>
</evidence>
<evidence type="ECO:0000256" key="1">
    <source>
        <dbReference type="SAM" id="Phobius"/>
    </source>
</evidence>
<name>A0A8J1JFA6_XENTR</name>
<accession>A0A8J1JFA6</accession>
<dbReference type="PANTHER" id="PTHR33444:SF11">
    <property type="entry name" value="TRANSMEMBRANE PROTEIN 272-LIKE"/>
    <property type="match status" value="1"/>
</dbReference>
<keyword evidence="2" id="KW-1185">Reference proteome</keyword>
<dbReference type="OMA" id="NSTRACH"/>